<evidence type="ECO:0000313" key="5">
    <source>
        <dbReference type="Proteomes" id="UP001233172"/>
    </source>
</evidence>
<dbReference type="AlphaFoldDB" id="A0AAD8F989"/>
<feature type="repeat" description="ANK" evidence="3">
    <location>
        <begin position="93"/>
        <end position="125"/>
    </location>
</feature>
<dbReference type="Pfam" id="PF00023">
    <property type="entry name" value="Ank"/>
    <property type="match status" value="1"/>
</dbReference>
<dbReference type="EMBL" id="JASAOG010000062">
    <property type="protein sequence ID" value="KAK0056402.1"/>
    <property type="molecule type" value="Genomic_DNA"/>
</dbReference>
<dbReference type="Proteomes" id="UP001233172">
    <property type="component" value="Unassembled WGS sequence"/>
</dbReference>
<dbReference type="SUPFAM" id="SSF48403">
    <property type="entry name" value="Ankyrin repeat"/>
    <property type="match status" value="1"/>
</dbReference>
<organism evidence="4 5">
    <name type="scientific">Biomphalaria pfeifferi</name>
    <name type="common">Bloodfluke planorb</name>
    <name type="synonym">Freshwater snail</name>
    <dbReference type="NCBI Taxonomy" id="112525"/>
    <lineage>
        <taxon>Eukaryota</taxon>
        <taxon>Metazoa</taxon>
        <taxon>Spiralia</taxon>
        <taxon>Lophotrochozoa</taxon>
        <taxon>Mollusca</taxon>
        <taxon>Gastropoda</taxon>
        <taxon>Heterobranchia</taxon>
        <taxon>Euthyneura</taxon>
        <taxon>Panpulmonata</taxon>
        <taxon>Hygrophila</taxon>
        <taxon>Lymnaeoidea</taxon>
        <taxon>Planorbidae</taxon>
        <taxon>Biomphalaria</taxon>
    </lineage>
</organism>
<protein>
    <submittedName>
        <fullName evidence="4">Ankyrin repeat domain-containing protein 49</fullName>
    </submittedName>
</protein>
<dbReference type="Gene3D" id="1.25.40.20">
    <property type="entry name" value="Ankyrin repeat-containing domain"/>
    <property type="match status" value="1"/>
</dbReference>
<dbReference type="PROSITE" id="PS50297">
    <property type="entry name" value="ANK_REP_REGION"/>
    <property type="match status" value="2"/>
</dbReference>
<proteinExistence type="predicted"/>
<dbReference type="InterPro" id="IPR050745">
    <property type="entry name" value="Multifunctional_regulatory"/>
</dbReference>
<evidence type="ECO:0000313" key="4">
    <source>
        <dbReference type="EMBL" id="KAK0056402.1"/>
    </source>
</evidence>
<dbReference type="PROSITE" id="PS50088">
    <property type="entry name" value="ANK_REPEAT"/>
    <property type="match status" value="2"/>
</dbReference>
<name>A0AAD8F989_BIOPF</name>
<keyword evidence="1" id="KW-0677">Repeat</keyword>
<reference evidence="4" key="1">
    <citation type="journal article" date="2023" name="PLoS Negl. Trop. Dis.">
        <title>A genome sequence for Biomphalaria pfeifferi, the major vector snail for the human-infecting parasite Schistosoma mansoni.</title>
        <authorList>
            <person name="Bu L."/>
            <person name="Lu L."/>
            <person name="Laidemitt M.R."/>
            <person name="Zhang S.M."/>
            <person name="Mutuku M."/>
            <person name="Mkoji G."/>
            <person name="Steinauer M."/>
            <person name="Loker E.S."/>
        </authorList>
    </citation>
    <scope>NUCLEOTIDE SEQUENCE</scope>
    <source>
        <strain evidence="4">KasaAsao</strain>
    </source>
</reference>
<feature type="repeat" description="ANK" evidence="3">
    <location>
        <begin position="126"/>
        <end position="158"/>
    </location>
</feature>
<evidence type="ECO:0000256" key="2">
    <source>
        <dbReference type="ARBA" id="ARBA00023043"/>
    </source>
</evidence>
<dbReference type="PRINTS" id="PR01415">
    <property type="entry name" value="ANKYRIN"/>
</dbReference>
<dbReference type="SMART" id="SM00248">
    <property type="entry name" value="ANK"/>
    <property type="match status" value="3"/>
</dbReference>
<dbReference type="InterPro" id="IPR036770">
    <property type="entry name" value="Ankyrin_rpt-contain_sf"/>
</dbReference>
<dbReference type="PANTHER" id="PTHR24189:SF73">
    <property type="entry name" value="ANKYRIN REPEAT AND SOCS BOX-CONTAINING 15B"/>
    <property type="match status" value="1"/>
</dbReference>
<comment type="caution">
    <text evidence="4">The sequence shown here is derived from an EMBL/GenBank/DDBJ whole genome shotgun (WGS) entry which is preliminary data.</text>
</comment>
<gene>
    <name evidence="4" type="ORF">Bpfe_014182</name>
</gene>
<evidence type="ECO:0000256" key="3">
    <source>
        <dbReference type="PROSITE-ProRule" id="PRU00023"/>
    </source>
</evidence>
<sequence>MIYTFPCSTLAYMDNTIDAFDLIGFKESLGSDEQFWKSCNDEEDEDKCEEFTEAELANNPDKRILWAAENNRLDVVQEILASEPHLVKTCDSDLYTPLHRASYNNHRDMAELLLSHGADVTSKTADGWQPLHSAARWNSVETAQLLIDAGADVNAQTNGSLTPLHMAASEAENRQMLELLLNCPFIDTSIKSKAGETARELCYRCSPNYKLFDLTDECINMFPTSS</sequence>
<reference evidence="4" key="2">
    <citation type="submission" date="2023-04" db="EMBL/GenBank/DDBJ databases">
        <authorList>
            <person name="Bu L."/>
            <person name="Lu L."/>
            <person name="Laidemitt M.R."/>
            <person name="Zhang S.M."/>
            <person name="Mutuku M."/>
            <person name="Mkoji G."/>
            <person name="Steinauer M."/>
            <person name="Loker E.S."/>
        </authorList>
    </citation>
    <scope>NUCLEOTIDE SEQUENCE</scope>
    <source>
        <strain evidence="4">KasaAsao</strain>
        <tissue evidence="4">Whole Snail</tissue>
    </source>
</reference>
<evidence type="ECO:0000256" key="1">
    <source>
        <dbReference type="ARBA" id="ARBA00022737"/>
    </source>
</evidence>
<dbReference type="InterPro" id="IPR002110">
    <property type="entry name" value="Ankyrin_rpt"/>
</dbReference>
<accession>A0AAD8F989</accession>
<keyword evidence="5" id="KW-1185">Reference proteome</keyword>
<keyword evidence="2 3" id="KW-0040">ANK repeat</keyword>
<dbReference type="Pfam" id="PF12796">
    <property type="entry name" value="Ank_2"/>
    <property type="match status" value="1"/>
</dbReference>
<dbReference type="PANTHER" id="PTHR24189">
    <property type="entry name" value="MYOTROPHIN"/>
    <property type="match status" value="1"/>
</dbReference>